<keyword evidence="2" id="KW-1185">Reference proteome</keyword>
<gene>
    <name evidence="1" type="ORF">EYB31_30140</name>
</gene>
<comment type="caution">
    <text evidence="1">The sequence shown here is derived from an EMBL/GenBank/DDBJ whole genome shotgun (WGS) entry which is preliminary data.</text>
</comment>
<reference evidence="1 2" key="1">
    <citation type="submission" date="2019-02" db="EMBL/GenBank/DDBJ databases">
        <title>Paenibacillus sp. nov., isolated from surface-sterilized tissue of Thalictrum simplex L.</title>
        <authorList>
            <person name="Tuo L."/>
        </authorList>
    </citation>
    <scope>NUCLEOTIDE SEQUENCE [LARGE SCALE GENOMIC DNA]</scope>
    <source>
        <strain evidence="1 2">N2SHLJ1</strain>
    </source>
</reference>
<evidence type="ECO:0000313" key="1">
    <source>
        <dbReference type="EMBL" id="TBL71356.1"/>
    </source>
</evidence>
<proteinExistence type="predicted"/>
<protein>
    <submittedName>
        <fullName evidence="1">Uncharacterized protein</fullName>
    </submittedName>
</protein>
<dbReference type="AlphaFoldDB" id="A0A4Q9DHG1"/>
<accession>A0A4Q9DHG1</accession>
<dbReference type="Proteomes" id="UP000293142">
    <property type="component" value="Unassembled WGS sequence"/>
</dbReference>
<dbReference type="EMBL" id="SIRE01000026">
    <property type="protein sequence ID" value="TBL71356.1"/>
    <property type="molecule type" value="Genomic_DNA"/>
</dbReference>
<name>A0A4Q9DHG1_9BACL</name>
<sequence length="106" mass="12014">MYEHTFLFYTWFRNTDSHEHPISIGNNDGLPNGGSFLFIHAQETMEGGRGGVNEQPLERSDENQLRQPEKCVACLWGRWEGSVQFCMKPVCIKEGIDPALLGTEGR</sequence>
<organism evidence="1 2">
    <name type="scientific">Paenibacillus thalictri</name>
    <dbReference type="NCBI Taxonomy" id="2527873"/>
    <lineage>
        <taxon>Bacteria</taxon>
        <taxon>Bacillati</taxon>
        <taxon>Bacillota</taxon>
        <taxon>Bacilli</taxon>
        <taxon>Bacillales</taxon>
        <taxon>Paenibacillaceae</taxon>
        <taxon>Paenibacillus</taxon>
    </lineage>
</organism>
<evidence type="ECO:0000313" key="2">
    <source>
        <dbReference type="Proteomes" id="UP000293142"/>
    </source>
</evidence>